<evidence type="ECO:0000313" key="4">
    <source>
        <dbReference type="Proteomes" id="UP000274429"/>
    </source>
</evidence>
<keyword evidence="4" id="KW-1185">Reference proteome</keyword>
<protein>
    <submittedName>
        <fullName evidence="3">Uncharacterized protein</fullName>
    </submittedName>
</protein>
<feature type="non-terminal residue" evidence="3">
    <location>
        <position position="291"/>
    </location>
</feature>
<accession>A0A3P7GXT2</accession>
<feature type="compositionally biased region" description="Basic residues" evidence="2">
    <location>
        <begin position="53"/>
        <end position="71"/>
    </location>
</feature>
<dbReference type="AlphaFoldDB" id="A0A3P7GXT2"/>
<dbReference type="Proteomes" id="UP000274429">
    <property type="component" value="Unassembled WGS sequence"/>
</dbReference>
<proteinExistence type="predicted"/>
<evidence type="ECO:0000256" key="2">
    <source>
        <dbReference type="SAM" id="MobiDB-lite"/>
    </source>
</evidence>
<dbReference type="EMBL" id="UYWX01007147">
    <property type="protein sequence ID" value="VDM26775.1"/>
    <property type="molecule type" value="Genomic_DNA"/>
</dbReference>
<gene>
    <name evidence="3" type="ORF">TTAC_LOCUS5352</name>
</gene>
<evidence type="ECO:0000256" key="1">
    <source>
        <dbReference type="SAM" id="Coils"/>
    </source>
</evidence>
<organism evidence="3 4">
    <name type="scientific">Hydatigena taeniaeformis</name>
    <name type="common">Feline tapeworm</name>
    <name type="synonym">Taenia taeniaeformis</name>
    <dbReference type="NCBI Taxonomy" id="6205"/>
    <lineage>
        <taxon>Eukaryota</taxon>
        <taxon>Metazoa</taxon>
        <taxon>Spiralia</taxon>
        <taxon>Lophotrochozoa</taxon>
        <taxon>Platyhelminthes</taxon>
        <taxon>Cestoda</taxon>
        <taxon>Eucestoda</taxon>
        <taxon>Cyclophyllidea</taxon>
        <taxon>Taeniidae</taxon>
        <taxon>Hydatigera</taxon>
    </lineage>
</organism>
<evidence type="ECO:0000313" key="3">
    <source>
        <dbReference type="EMBL" id="VDM26775.1"/>
    </source>
</evidence>
<keyword evidence="1" id="KW-0175">Coiled coil</keyword>
<feature type="region of interest" description="Disordered" evidence="2">
    <location>
        <begin position="53"/>
        <end position="74"/>
    </location>
</feature>
<name>A0A3P7GXT2_HYDTA</name>
<feature type="coiled-coil region" evidence="1">
    <location>
        <begin position="228"/>
        <end position="258"/>
    </location>
</feature>
<reference evidence="3 4" key="1">
    <citation type="submission" date="2018-11" db="EMBL/GenBank/DDBJ databases">
        <authorList>
            <consortium name="Pathogen Informatics"/>
        </authorList>
    </citation>
    <scope>NUCLEOTIDE SEQUENCE [LARGE SCALE GENOMIC DNA]</scope>
</reference>
<sequence>MHSLLSYCNAFFFYTLLFREYLVELVEGAHLFINLLVAQAKSAVTLIVSRRQKRRHRSEKRHLKHAAHRERRKELSEARKRLLKRTNATPEERRAFLTRTWASLSSNLLLAFGSTSKNVAPDEIPQLFDPAAVSADGESMAAQLRNAICLVYTNLHDKQAERALAIARAMWDIWPEASPSNDVVDEDEREEEDDLTKEKARAIEAGLEHLQVLEYLALRKIFFLDLTAEELEITKVAIEEEARNIDDEEEELIRQELEDSDAECSFNEVEKEVAFDTQSFLLRFTHSHIIR</sequence>